<evidence type="ECO:0000256" key="1">
    <source>
        <dbReference type="ARBA" id="ARBA00004651"/>
    </source>
</evidence>
<keyword evidence="6" id="KW-1003">Cell membrane</keyword>
<dbReference type="PANTHER" id="PTHR43738">
    <property type="entry name" value="ABC TRANSPORTER, MEMBRANE PROTEIN"/>
    <property type="match status" value="1"/>
</dbReference>
<keyword evidence="8 11" id="KW-1133">Transmembrane helix</keyword>
<sequence>MFLALKEIKKEKLRSGAIITMIVLICYLIFILTSLSLGLARQNTAAIKSWHVQRFALNSNANTDMRQSFLNDDQLGQLTKNEAVLGQGSVVAKAAGKEKLSAVFVGLKSNQFIAKNLQLTSGHPVRHAHEIVVDDSFQDKGYHLGSHLRLNDQKQRYTIVGFTKNAKLNIAPIVYGQLSTWKTMRGFEHGPSASAIVSKKASYRAQTAGITTYSTKQIINKLPGYQAQNTTFILMIAFLMVISLIIIAVFLYILTMQKMPNYAVLRAQGIPSKVLVGATISQSVLLVIFGLAIGSLLTAGTAFAMPAAVPMAFDVPMLAAVGLGLVLMALLGSLVPVRSVLRVDPISVIGG</sequence>
<organism evidence="13 14">
    <name type="scientific">Ligilactobacillus pabuli</name>
    <dbReference type="NCBI Taxonomy" id="2886039"/>
    <lineage>
        <taxon>Bacteria</taxon>
        <taxon>Bacillati</taxon>
        <taxon>Bacillota</taxon>
        <taxon>Bacilli</taxon>
        <taxon>Lactobacillales</taxon>
        <taxon>Lactobacillaceae</taxon>
        <taxon>Ligilactobacillus</taxon>
    </lineage>
</organism>
<dbReference type="RefSeq" id="WP_244056657.1">
    <property type="nucleotide sequence ID" value="NZ_BQXH01000023.1"/>
</dbReference>
<keyword evidence="9 11" id="KW-0472">Membrane</keyword>
<evidence type="ECO:0000256" key="2">
    <source>
        <dbReference type="ARBA" id="ARBA00008697"/>
    </source>
</evidence>
<evidence type="ECO:0000256" key="4">
    <source>
        <dbReference type="ARBA" id="ARBA00016962"/>
    </source>
</evidence>
<proteinExistence type="inferred from homology"/>
<evidence type="ECO:0000256" key="7">
    <source>
        <dbReference type="ARBA" id="ARBA00022692"/>
    </source>
</evidence>
<gene>
    <name evidence="13" type="ORF">LPAF129_19280</name>
</gene>
<dbReference type="InterPro" id="IPR003838">
    <property type="entry name" value="ABC3_permease_C"/>
</dbReference>
<comment type="similarity">
    <text evidence="2">Belongs to the ABC-4 integral membrane protein family. HrtB subfamily.</text>
</comment>
<evidence type="ECO:0000313" key="14">
    <source>
        <dbReference type="Proteomes" id="UP001055149"/>
    </source>
</evidence>
<evidence type="ECO:0000256" key="8">
    <source>
        <dbReference type="ARBA" id="ARBA00022989"/>
    </source>
</evidence>
<protein>
    <recommendedName>
        <fullName evidence="4">Putative hemin transport system permease protein HrtB</fullName>
    </recommendedName>
</protein>
<dbReference type="Proteomes" id="UP001055149">
    <property type="component" value="Unassembled WGS sequence"/>
</dbReference>
<comment type="subcellular location">
    <subcellularLocation>
        <location evidence="1">Cell membrane</location>
        <topology evidence="1">Multi-pass membrane protein</topology>
    </subcellularLocation>
</comment>
<keyword evidence="7 11" id="KW-0812">Transmembrane</keyword>
<comment type="function">
    <text evidence="10">Part of the ABC transporter complex hrt involved in hemin import. Responsible for the translocation of the substrate across the membrane.</text>
</comment>
<dbReference type="PANTHER" id="PTHR43738:SF1">
    <property type="entry name" value="HEMIN TRANSPORT SYSTEM PERMEASE PROTEIN HRTB-RELATED"/>
    <property type="match status" value="1"/>
</dbReference>
<comment type="caution">
    <text evidence="13">The sequence shown here is derived from an EMBL/GenBank/DDBJ whole genome shotgun (WGS) entry which is preliminary data.</text>
</comment>
<evidence type="ECO:0000313" key="13">
    <source>
        <dbReference type="EMBL" id="GKS82242.1"/>
    </source>
</evidence>
<feature type="domain" description="ABC3 transporter permease C-terminal" evidence="12">
    <location>
        <begin position="234"/>
        <end position="345"/>
    </location>
</feature>
<evidence type="ECO:0000256" key="10">
    <source>
        <dbReference type="ARBA" id="ARBA00024973"/>
    </source>
</evidence>
<feature type="transmembrane region" description="Helical" evidence="11">
    <location>
        <begin position="317"/>
        <end position="337"/>
    </location>
</feature>
<feature type="transmembrane region" description="Helical" evidence="11">
    <location>
        <begin position="274"/>
        <end position="297"/>
    </location>
</feature>
<feature type="transmembrane region" description="Helical" evidence="11">
    <location>
        <begin position="232"/>
        <end position="254"/>
    </location>
</feature>
<dbReference type="Pfam" id="PF02687">
    <property type="entry name" value="FtsX"/>
    <property type="match status" value="1"/>
</dbReference>
<evidence type="ECO:0000256" key="5">
    <source>
        <dbReference type="ARBA" id="ARBA00022448"/>
    </source>
</evidence>
<evidence type="ECO:0000256" key="6">
    <source>
        <dbReference type="ARBA" id="ARBA00022475"/>
    </source>
</evidence>
<dbReference type="EMBL" id="BQXH01000023">
    <property type="protein sequence ID" value="GKS82242.1"/>
    <property type="molecule type" value="Genomic_DNA"/>
</dbReference>
<reference evidence="13" key="1">
    <citation type="journal article" date="2022" name="Int. J. Syst. Evol. Microbiol.">
        <title>A novel species of lactic acid bacteria, Ligilactobacillus pabuli sp. nov., isolated from alfalfa silage.</title>
        <authorList>
            <person name="Tohno M."/>
            <person name="Tanizawa Y."/>
            <person name="Sawada H."/>
            <person name="Sakamoto M."/>
            <person name="Ohkuma M."/>
            <person name="Kobayashi H."/>
        </authorList>
    </citation>
    <scope>NUCLEOTIDE SEQUENCE</scope>
    <source>
        <strain evidence="13">AF129</strain>
    </source>
</reference>
<evidence type="ECO:0000256" key="11">
    <source>
        <dbReference type="SAM" id="Phobius"/>
    </source>
</evidence>
<feature type="transmembrane region" description="Helical" evidence="11">
    <location>
        <begin position="16"/>
        <end position="39"/>
    </location>
</feature>
<keyword evidence="5" id="KW-0813">Transport</keyword>
<keyword evidence="14" id="KW-1185">Reference proteome</keyword>
<comment type="subunit">
    <text evidence="3">The complex is composed of two ATP-binding proteins (HrtA), two transmembrane proteins (HrtB) and a solute-binding protein.</text>
</comment>
<dbReference type="InterPro" id="IPR051125">
    <property type="entry name" value="ABC-4/HrtB_transporter"/>
</dbReference>
<evidence type="ECO:0000256" key="9">
    <source>
        <dbReference type="ARBA" id="ARBA00023136"/>
    </source>
</evidence>
<accession>A0ABQ5JJK1</accession>
<evidence type="ECO:0000259" key="12">
    <source>
        <dbReference type="Pfam" id="PF02687"/>
    </source>
</evidence>
<evidence type="ECO:0000256" key="3">
    <source>
        <dbReference type="ARBA" id="ARBA00011131"/>
    </source>
</evidence>
<name>A0ABQ5JJK1_9LACO</name>